<reference evidence="7 8" key="1">
    <citation type="submission" date="2012-04" db="EMBL/GenBank/DDBJ databases">
        <title>The Genome Sequence of Saprolegnia declina VS20.</title>
        <authorList>
            <consortium name="The Broad Institute Genome Sequencing Platform"/>
            <person name="Russ C."/>
            <person name="Nusbaum C."/>
            <person name="Tyler B."/>
            <person name="van West P."/>
            <person name="Dieguez-Uribeondo J."/>
            <person name="de Bruijn I."/>
            <person name="Tripathy S."/>
            <person name="Jiang R."/>
            <person name="Young S.K."/>
            <person name="Zeng Q."/>
            <person name="Gargeya S."/>
            <person name="Fitzgerald M."/>
            <person name="Haas B."/>
            <person name="Abouelleil A."/>
            <person name="Alvarado L."/>
            <person name="Arachchi H.M."/>
            <person name="Berlin A."/>
            <person name="Chapman S.B."/>
            <person name="Goldberg J."/>
            <person name="Griggs A."/>
            <person name="Gujja S."/>
            <person name="Hansen M."/>
            <person name="Howarth C."/>
            <person name="Imamovic A."/>
            <person name="Larimer J."/>
            <person name="McCowen C."/>
            <person name="Montmayeur A."/>
            <person name="Murphy C."/>
            <person name="Neiman D."/>
            <person name="Pearson M."/>
            <person name="Priest M."/>
            <person name="Roberts A."/>
            <person name="Saif S."/>
            <person name="Shea T."/>
            <person name="Sisk P."/>
            <person name="Sykes S."/>
            <person name="Wortman J."/>
            <person name="Nusbaum C."/>
            <person name="Birren B."/>
        </authorList>
    </citation>
    <scope>NUCLEOTIDE SEQUENCE [LARGE SCALE GENOMIC DNA]</scope>
    <source>
        <strain evidence="7 8">VS20</strain>
    </source>
</reference>
<dbReference type="AlphaFoldDB" id="T0QQ66"/>
<dbReference type="VEuPathDB" id="FungiDB:SDRG_02183"/>
<evidence type="ECO:0000259" key="5">
    <source>
        <dbReference type="PROSITE" id="PS50089"/>
    </source>
</evidence>
<dbReference type="InterPro" id="IPR013083">
    <property type="entry name" value="Znf_RING/FYVE/PHD"/>
</dbReference>
<dbReference type="InParanoid" id="T0QQ66"/>
<dbReference type="OrthoDB" id="426657at2759"/>
<dbReference type="Proteomes" id="UP000030762">
    <property type="component" value="Unassembled WGS sequence"/>
</dbReference>
<dbReference type="PROSITE" id="PS01358">
    <property type="entry name" value="ZF_RANBP2_1"/>
    <property type="match status" value="1"/>
</dbReference>
<dbReference type="InterPro" id="IPR001876">
    <property type="entry name" value="Znf_RanBP2"/>
</dbReference>
<sequence>MSSARLPLRFQCPLCLELLSSPVQLPCCKKHLCLGCFDRSIAITSTSCAFCRNRIIGFARRKTNKVDEAFAAEIQARTQGLDDITFEEETTPPTDQIPAKPGELHAYYEECKLQRAQALQAQETEALEKTLAFLQTDPEFTDVLHVHEAALSTLTPQPSSSKLYSIFSSTPQRRPTKNVLSSQKKGRAKPKAAAVLVSLKSWSCDCCTFVNRTNLSTCSMCGSHKAASTH</sequence>
<evidence type="ECO:0000313" key="8">
    <source>
        <dbReference type="Proteomes" id="UP000030762"/>
    </source>
</evidence>
<dbReference type="STRING" id="1156394.T0QQ66"/>
<dbReference type="GO" id="GO:0008270">
    <property type="term" value="F:zinc ion binding"/>
    <property type="evidence" value="ECO:0007669"/>
    <property type="project" value="UniProtKB-KW"/>
</dbReference>
<evidence type="ECO:0000256" key="4">
    <source>
        <dbReference type="PROSITE-ProRule" id="PRU00322"/>
    </source>
</evidence>
<feature type="domain" description="RanBP2-type" evidence="6">
    <location>
        <begin position="198"/>
        <end position="227"/>
    </location>
</feature>
<dbReference type="PROSITE" id="PS50199">
    <property type="entry name" value="ZF_RANBP2_2"/>
    <property type="match status" value="1"/>
</dbReference>
<protein>
    <recommendedName>
        <fullName evidence="9">RanBP2-type domain-containing protein</fullName>
    </recommendedName>
</protein>
<organism evidence="7 8">
    <name type="scientific">Saprolegnia diclina (strain VS20)</name>
    <dbReference type="NCBI Taxonomy" id="1156394"/>
    <lineage>
        <taxon>Eukaryota</taxon>
        <taxon>Sar</taxon>
        <taxon>Stramenopiles</taxon>
        <taxon>Oomycota</taxon>
        <taxon>Saprolegniomycetes</taxon>
        <taxon>Saprolegniales</taxon>
        <taxon>Saprolegniaceae</taxon>
        <taxon>Saprolegnia</taxon>
    </lineage>
</organism>
<evidence type="ECO:0008006" key="9">
    <source>
        <dbReference type="Google" id="ProtNLM"/>
    </source>
</evidence>
<dbReference type="RefSeq" id="XP_008605978.1">
    <property type="nucleotide sequence ID" value="XM_008607756.1"/>
</dbReference>
<evidence type="ECO:0000256" key="2">
    <source>
        <dbReference type="ARBA" id="ARBA00022771"/>
    </source>
</evidence>
<keyword evidence="3" id="KW-0862">Zinc</keyword>
<dbReference type="eggNOG" id="ENOG502S2KF">
    <property type="taxonomic scope" value="Eukaryota"/>
</dbReference>
<proteinExistence type="predicted"/>
<feature type="domain" description="RING-type" evidence="5">
    <location>
        <begin position="12"/>
        <end position="52"/>
    </location>
</feature>
<dbReference type="InterPro" id="IPR036443">
    <property type="entry name" value="Znf_RanBP2_sf"/>
</dbReference>
<evidence type="ECO:0000256" key="3">
    <source>
        <dbReference type="ARBA" id="ARBA00022833"/>
    </source>
</evidence>
<keyword evidence="8" id="KW-1185">Reference proteome</keyword>
<dbReference type="Gene3D" id="2.30.30.380">
    <property type="entry name" value="Zn-finger domain of Sec23/24"/>
    <property type="match status" value="1"/>
</dbReference>
<evidence type="ECO:0000259" key="6">
    <source>
        <dbReference type="PROSITE" id="PS50199"/>
    </source>
</evidence>
<evidence type="ECO:0000256" key="1">
    <source>
        <dbReference type="ARBA" id="ARBA00022723"/>
    </source>
</evidence>
<dbReference type="EMBL" id="JH767136">
    <property type="protein sequence ID" value="EQC40279.1"/>
    <property type="molecule type" value="Genomic_DNA"/>
</dbReference>
<dbReference type="GeneID" id="19942910"/>
<name>T0QQ66_SAPDV</name>
<dbReference type="PROSITE" id="PS50089">
    <property type="entry name" value="ZF_RING_2"/>
    <property type="match status" value="1"/>
</dbReference>
<dbReference type="Gene3D" id="3.30.40.10">
    <property type="entry name" value="Zinc/RING finger domain, C3HC4 (zinc finger)"/>
    <property type="match status" value="1"/>
</dbReference>
<accession>T0QQ66</accession>
<dbReference type="OMA" id="YEECKSQ"/>
<dbReference type="InterPro" id="IPR001841">
    <property type="entry name" value="Znf_RING"/>
</dbReference>
<gene>
    <name evidence="7" type="ORF">SDRG_02183</name>
</gene>
<dbReference type="SUPFAM" id="SSF90209">
    <property type="entry name" value="Ran binding protein zinc finger-like"/>
    <property type="match status" value="1"/>
</dbReference>
<dbReference type="SUPFAM" id="SSF57850">
    <property type="entry name" value="RING/U-box"/>
    <property type="match status" value="1"/>
</dbReference>
<keyword evidence="2 4" id="KW-0863">Zinc-finger</keyword>
<evidence type="ECO:0000313" key="7">
    <source>
        <dbReference type="EMBL" id="EQC40279.1"/>
    </source>
</evidence>
<keyword evidence="1" id="KW-0479">Metal-binding</keyword>